<evidence type="ECO:0000313" key="6">
    <source>
        <dbReference type="Proteomes" id="UP001157974"/>
    </source>
</evidence>
<dbReference type="FunFam" id="1.10.238.10:FF:000025">
    <property type="entry name" value="serine/threonine-protein phosphatase 2A regulatory subunit B'' subunit alpha"/>
    <property type="match status" value="1"/>
</dbReference>
<dbReference type="PANTHER" id="PTHR14095:SF0">
    <property type="entry name" value="MIP22305P"/>
    <property type="match status" value="1"/>
</dbReference>
<dbReference type="Proteomes" id="UP001157974">
    <property type="component" value="Unassembled WGS sequence"/>
</dbReference>
<evidence type="ECO:0000256" key="2">
    <source>
        <dbReference type="ARBA" id="ARBA00022837"/>
    </source>
</evidence>
<sequence length="623" mass="71501">MADADRFRLNDLIFSQDATAEYDEMDDFLKPSSSKRLKMSLKLGSVQPKPDIAPLPKGKLQELFFTWLCQPSSSETIRGLISDLQSQKEVQMPGRSSIPQDSRTRIGAPKSPVSHLIRVNATFPPSPVPRSGRPREDLLLGGRLSPLGFLDKDQESSHADSSLRNLSSLRSSLSRRTSFSSTATEPHAEKPSIARFYFAKGRISPHEYDERELADVRVAVLRKAEQNGIRGVSKQVLSSIMVQSLGLPSFLTTCVFDRILELSPEEKGTLNVNGSTEGHTGAVVSLGAFMKFFKELCLGKSNPARLFYLLKHCRVENYLSRESLRPLMEGLLECHPGLVFLSGTPEFQVRYSETVIERIFYSCARHNTRCLYLGDIEKSRLLDSLLWLDQEEDINVERKYFSYKHFYVLYCRFWELDTDHDLSIGLEDLMRYGNGALTVRIAERILGGFGRENDSPVKYRMSYTDFVWFCISEEDKKSPRALDFWFRCIDLDGDGLITLADIEYFYREQYSRMEDRGHEPVPFVNIVCQLLDMLQHPEEKKPLISKKDLRACKMQSVFFNYLFNLGKFFQIESRDPRLIQQERAFPDYTDWDRFAAFEYERLTANEEEIMGAGADPVMSQLDM</sequence>
<keyword evidence="2" id="KW-0106">Calcium</keyword>
<dbReference type="InterPro" id="IPR041534">
    <property type="entry name" value="EF-hand_13"/>
</dbReference>
<dbReference type="PROSITE" id="PS50222">
    <property type="entry name" value="EF_HAND_2"/>
    <property type="match status" value="1"/>
</dbReference>
<dbReference type="InterPro" id="IPR011992">
    <property type="entry name" value="EF-hand-dom_pair"/>
</dbReference>
<dbReference type="GO" id="GO:0000159">
    <property type="term" value="C:protein phosphatase type 2A complex"/>
    <property type="evidence" value="ECO:0007669"/>
    <property type="project" value="TreeGrafter"/>
</dbReference>
<dbReference type="PANTHER" id="PTHR14095">
    <property type="entry name" value="PHOSPHATASE 2A REGULATORY SUBUNIT-RELATED"/>
    <property type="match status" value="1"/>
</dbReference>
<protein>
    <recommendedName>
        <fullName evidence="4">EF-hand domain-containing protein</fullName>
    </recommendedName>
</protein>
<dbReference type="InterPro" id="IPR002048">
    <property type="entry name" value="EF_hand_dom"/>
</dbReference>
<dbReference type="CDD" id="cd21504">
    <property type="entry name" value="PPP2R3A_B-like"/>
    <property type="match status" value="1"/>
</dbReference>
<evidence type="ECO:0000256" key="1">
    <source>
        <dbReference type="ARBA" id="ARBA00022723"/>
    </source>
</evidence>
<dbReference type="Gene3D" id="1.10.238.220">
    <property type="match status" value="1"/>
</dbReference>
<dbReference type="EMBL" id="JAMWBK010000008">
    <property type="protein sequence ID" value="KAJ8902934.1"/>
    <property type="molecule type" value="Genomic_DNA"/>
</dbReference>
<evidence type="ECO:0000259" key="4">
    <source>
        <dbReference type="PROSITE" id="PS50222"/>
    </source>
</evidence>
<accession>A0AAV8ULP5</accession>
<keyword evidence="1" id="KW-0479">Metal-binding</keyword>
<reference evidence="5 6" key="1">
    <citation type="journal article" date="2023" name="Nat. Commun.">
        <title>Origin of minicircular mitochondrial genomes in red algae.</title>
        <authorList>
            <person name="Lee Y."/>
            <person name="Cho C.H."/>
            <person name="Lee Y.M."/>
            <person name="Park S.I."/>
            <person name="Yang J.H."/>
            <person name="West J.A."/>
            <person name="Bhattacharya D."/>
            <person name="Yoon H.S."/>
        </authorList>
    </citation>
    <scope>NUCLEOTIDE SEQUENCE [LARGE SCALE GENOMIC DNA]</scope>
    <source>
        <strain evidence="5 6">CCMP1338</strain>
        <tissue evidence="5">Whole cell</tissue>
    </source>
</reference>
<dbReference type="Pfam" id="PF17958">
    <property type="entry name" value="EF-hand_13"/>
    <property type="match status" value="1"/>
</dbReference>
<evidence type="ECO:0000313" key="5">
    <source>
        <dbReference type="EMBL" id="KAJ8902934.1"/>
    </source>
</evidence>
<organism evidence="5 6">
    <name type="scientific">Rhodosorus marinus</name>
    <dbReference type="NCBI Taxonomy" id="101924"/>
    <lineage>
        <taxon>Eukaryota</taxon>
        <taxon>Rhodophyta</taxon>
        <taxon>Stylonematophyceae</taxon>
        <taxon>Stylonematales</taxon>
        <taxon>Stylonemataceae</taxon>
        <taxon>Rhodosorus</taxon>
    </lineage>
</organism>
<dbReference type="SUPFAM" id="SSF47473">
    <property type="entry name" value="EF-hand"/>
    <property type="match status" value="1"/>
</dbReference>
<feature type="domain" description="EF-hand" evidence="4">
    <location>
        <begin position="477"/>
        <end position="512"/>
    </location>
</feature>
<proteinExistence type="predicted"/>
<dbReference type="GO" id="GO:0005509">
    <property type="term" value="F:calcium ion binding"/>
    <property type="evidence" value="ECO:0007669"/>
    <property type="project" value="InterPro"/>
</dbReference>
<dbReference type="Gene3D" id="1.10.238.10">
    <property type="entry name" value="EF-hand"/>
    <property type="match status" value="1"/>
</dbReference>
<dbReference type="PROSITE" id="PS00018">
    <property type="entry name" value="EF_HAND_1"/>
    <property type="match status" value="1"/>
</dbReference>
<name>A0AAV8ULP5_9RHOD</name>
<comment type="caution">
    <text evidence="5">The sequence shown here is derived from an EMBL/GenBank/DDBJ whole genome shotgun (WGS) entry which is preliminary data.</text>
</comment>
<keyword evidence="6" id="KW-1185">Reference proteome</keyword>
<feature type="region of interest" description="Disordered" evidence="3">
    <location>
        <begin position="86"/>
        <end position="111"/>
    </location>
</feature>
<dbReference type="InterPro" id="IPR018247">
    <property type="entry name" value="EF_Hand_1_Ca_BS"/>
</dbReference>
<dbReference type="Pfam" id="PF13499">
    <property type="entry name" value="EF-hand_7"/>
    <property type="match status" value="1"/>
</dbReference>
<dbReference type="GO" id="GO:0019888">
    <property type="term" value="F:protein phosphatase regulator activity"/>
    <property type="evidence" value="ECO:0007669"/>
    <property type="project" value="TreeGrafter"/>
</dbReference>
<dbReference type="AlphaFoldDB" id="A0AAV8ULP5"/>
<evidence type="ECO:0000256" key="3">
    <source>
        <dbReference type="SAM" id="MobiDB-lite"/>
    </source>
</evidence>
<gene>
    <name evidence="5" type="ORF">NDN08_006252</name>
</gene>